<feature type="domain" description="TauD/TfdA-like" evidence="4">
    <location>
        <begin position="16"/>
        <end position="102"/>
    </location>
</feature>
<evidence type="ECO:0000313" key="5">
    <source>
        <dbReference type="EMBL" id="ODN41208.1"/>
    </source>
</evidence>
<dbReference type="InterPro" id="IPR042098">
    <property type="entry name" value="TauD-like_sf"/>
</dbReference>
<comment type="cofactor">
    <cofactor evidence="2">
        <name>L-ascorbate</name>
        <dbReference type="ChEBI" id="CHEBI:38290"/>
    </cofactor>
</comment>
<protein>
    <recommendedName>
        <fullName evidence="4">TauD/TfdA-like domain-containing protein</fullName>
    </recommendedName>
</protein>
<name>A0ABX2ZYA3_9GAMM</name>
<dbReference type="PANTHER" id="PTHR10696:SF51">
    <property type="entry name" value="TRIMETHYLLYSINE DIOXYGENASE, MITOCHONDRIAL"/>
    <property type="match status" value="1"/>
</dbReference>
<dbReference type="Proteomes" id="UP000094329">
    <property type="component" value="Unassembled WGS sequence"/>
</dbReference>
<dbReference type="Gene3D" id="3.60.130.10">
    <property type="entry name" value="Clavaminate synthase-like"/>
    <property type="match status" value="2"/>
</dbReference>
<dbReference type="EMBL" id="MDTU01000005">
    <property type="protein sequence ID" value="ODN41208.1"/>
    <property type="molecule type" value="Genomic_DNA"/>
</dbReference>
<dbReference type="Pfam" id="PF02668">
    <property type="entry name" value="TauD"/>
    <property type="match status" value="2"/>
</dbReference>
<sequence length="213" mass="24942">MHCYEGRNESNIFNKQVSLFKNVRTKEEFVSICKNFGSILHQKDDFDNSGSVEISTRLNLDKLAYQNVELFPHTDRSSTDNPPDFVAMWFEKTAKKGGETTLFFPDDHLLKDIDNLNFCAKFSSENDSNNKYLPFYDHSRDFFRFRNDDHISVKKEDEEKFNEVTNIIRENTVKVKTQCGDCLILSNKSVFHGRSSFIGDRVIHRVLIRNYDE</sequence>
<dbReference type="RefSeq" id="WP_069314345.1">
    <property type="nucleotide sequence ID" value="NZ_MDTU01000005.1"/>
</dbReference>
<comment type="caution">
    <text evidence="5">The sequence shown here is derived from an EMBL/GenBank/DDBJ whole genome shotgun (WGS) entry which is preliminary data.</text>
</comment>
<proteinExistence type="predicted"/>
<gene>
    <name evidence="5" type="ORF">BGC07_17495</name>
</gene>
<keyword evidence="3" id="KW-0560">Oxidoreductase</keyword>
<dbReference type="SUPFAM" id="SSF51197">
    <property type="entry name" value="Clavaminate synthase-like"/>
    <property type="match status" value="1"/>
</dbReference>
<evidence type="ECO:0000256" key="3">
    <source>
        <dbReference type="ARBA" id="ARBA00023002"/>
    </source>
</evidence>
<keyword evidence="6" id="KW-1185">Reference proteome</keyword>
<evidence type="ECO:0000259" key="4">
    <source>
        <dbReference type="Pfam" id="PF02668"/>
    </source>
</evidence>
<accession>A0ABX2ZYA3</accession>
<evidence type="ECO:0000256" key="1">
    <source>
        <dbReference type="ARBA" id="ARBA00001954"/>
    </source>
</evidence>
<comment type="cofactor">
    <cofactor evidence="1">
        <name>Fe(2+)</name>
        <dbReference type="ChEBI" id="CHEBI:29033"/>
    </cofactor>
</comment>
<dbReference type="InterPro" id="IPR003819">
    <property type="entry name" value="TauD/TfdA-like"/>
</dbReference>
<dbReference type="PANTHER" id="PTHR10696">
    <property type="entry name" value="GAMMA-BUTYROBETAINE HYDROXYLASE-RELATED"/>
    <property type="match status" value="1"/>
</dbReference>
<evidence type="ECO:0000256" key="2">
    <source>
        <dbReference type="ARBA" id="ARBA00001961"/>
    </source>
</evidence>
<evidence type="ECO:0000313" key="6">
    <source>
        <dbReference type="Proteomes" id="UP000094329"/>
    </source>
</evidence>
<dbReference type="InterPro" id="IPR050411">
    <property type="entry name" value="AlphaKG_dependent_hydroxylases"/>
</dbReference>
<feature type="domain" description="TauD/TfdA-like" evidence="4">
    <location>
        <begin position="148"/>
        <end position="206"/>
    </location>
</feature>
<organism evidence="5 6">
    <name type="scientific">Piscirickettsia litoralis</name>
    <dbReference type="NCBI Taxonomy" id="1891921"/>
    <lineage>
        <taxon>Bacteria</taxon>
        <taxon>Pseudomonadati</taxon>
        <taxon>Pseudomonadota</taxon>
        <taxon>Gammaproteobacteria</taxon>
        <taxon>Thiotrichales</taxon>
        <taxon>Piscirickettsiaceae</taxon>
        <taxon>Piscirickettsia</taxon>
    </lineage>
</organism>
<reference evidence="5 6" key="1">
    <citation type="submission" date="2016-08" db="EMBL/GenBank/DDBJ databases">
        <title>Draft genome sequence of Candidatus Piscirickettsia litoralis, from seawater.</title>
        <authorList>
            <person name="Wan X."/>
            <person name="Lee A.J."/>
            <person name="Hou S."/>
            <person name="Donachie S.P."/>
        </authorList>
    </citation>
    <scope>NUCLEOTIDE SEQUENCE [LARGE SCALE GENOMIC DNA]</scope>
    <source>
        <strain evidence="5 6">Y2</strain>
    </source>
</reference>